<dbReference type="PANTHER" id="PTHR33121">
    <property type="entry name" value="CYCLIC DI-GMP PHOSPHODIESTERASE PDEF"/>
    <property type="match status" value="1"/>
</dbReference>
<dbReference type="Proteomes" id="UP001169862">
    <property type="component" value="Unassembled WGS sequence"/>
</dbReference>
<dbReference type="AlphaFoldDB" id="A0AAW7XKP0"/>
<dbReference type="PANTHER" id="PTHR33121:SF70">
    <property type="entry name" value="SIGNALING PROTEIN YKOW"/>
    <property type="match status" value="1"/>
</dbReference>
<dbReference type="InterPro" id="IPR000160">
    <property type="entry name" value="GGDEF_dom"/>
</dbReference>
<name>A0AAW7XKP0_9GAMM</name>
<dbReference type="PROSITE" id="PS50112">
    <property type="entry name" value="PAS"/>
    <property type="match status" value="1"/>
</dbReference>
<dbReference type="PROSITE" id="PS50887">
    <property type="entry name" value="GGDEF"/>
    <property type="match status" value="1"/>
</dbReference>
<comment type="caution">
    <text evidence="4">The sequence shown here is derived from an EMBL/GenBank/DDBJ whole genome shotgun (WGS) entry which is preliminary data.</text>
</comment>
<evidence type="ECO:0000313" key="5">
    <source>
        <dbReference type="Proteomes" id="UP001169862"/>
    </source>
</evidence>
<dbReference type="Pfam" id="PF00563">
    <property type="entry name" value="EAL"/>
    <property type="match status" value="1"/>
</dbReference>
<dbReference type="NCBIfam" id="TIGR00254">
    <property type="entry name" value="GGDEF"/>
    <property type="match status" value="1"/>
</dbReference>
<dbReference type="InterPro" id="IPR001633">
    <property type="entry name" value="EAL_dom"/>
</dbReference>
<protein>
    <submittedName>
        <fullName evidence="4">Diguanylate cyclase</fullName>
        <ecNumber evidence="4">2.7.7.65</ecNumber>
    </submittedName>
</protein>
<dbReference type="SUPFAM" id="SSF141868">
    <property type="entry name" value="EAL domain-like"/>
    <property type="match status" value="1"/>
</dbReference>
<gene>
    <name evidence="4" type="ORF">Q4490_08595</name>
</gene>
<evidence type="ECO:0000259" key="3">
    <source>
        <dbReference type="PROSITE" id="PS50887"/>
    </source>
</evidence>
<feature type="domain" description="PAS" evidence="1">
    <location>
        <begin position="12"/>
        <end position="59"/>
    </location>
</feature>
<reference evidence="4" key="1">
    <citation type="submission" date="2023-07" db="EMBL/GenBank/DDBJ databases">
        <title>Genome content predicts the carbon catabolic preferences of heterotrophic bacteria.</title>
        <authorList>
            <person name="Gralka M."/>
        </authorList>
    </citation>
    <scope>NUCLEOTIDE SEQUENCE</scope>
    <source>
        <strain evidence="4">I2M16</strain>
    </source>
</reference>
<keyword evidence="4" id="KW-0808">Transferase</keyword>
<dbReference type="SMART" id="SM00052">
    <property type="entry name" value="EAL"/>
    <property type="match status" value="1"/>
</dbReference>
<feature type="domain" description="GGDEF" evidence="3">
    <location>
        <begin position="133"/>
        <end position="266"/>
    </location>
</feature>
<dbReference type="GO" id="GO:0052621">
    <property type="term" value="F:diguanylate cyclase activity"/>
    <property type="evidence" value="ECO:0007669"/>
    <property type="project" value="UniProtKB-EC"/>
</dbReference>
<organism evidence="4 5">
    <name type="scientific">Neptunomonas phycophila</name>
    <dbReference type="NCBI Taxonomy" id="1572645"/>
    <lineage>
        <taxon>Bacteria</taxon>
        <taxon>Pseudomonadati</taxon>
        <taxon>Pseudomonadota</taxon>
        <taxon>Gammaproteobacteria</taxon>
        <taxon>Oceanospirillales</taxon>
        <taxon>Oceanospirillaceae</taxon>
        <taxon>Neptunomonas</taxon>
    </lineage>
</organism>
<dbReference type="Gene3D" id="3.30.70.270">
    <property type="match status" value="1"/>
</dbReference>
<proteinExistence type="predicted"/>
<evidence type="ECO:0000259" key="1">
    <source>
        <dbReference type="PROSITE" id="PS50112"/>
    </source>
</evidence>
<dbReference type="Gene3D" id="3.20.20.450">
    <property type="entry name" value="EAL domain"/>
    <property type="match status" value="1"/>
</dbReference>
<dbReference type="InterPro" id="IPR029787">
    <property type="entry name" value="Nucleotide_cyclase"/>
</dbReference>
<dbReference type="InterPro" id="IPR035965">
    <property type="entry name" value="PAS-like_dom_sf"/>
</dbReference>
<dbReference type="EC" id="2.7.7.65" evidence="4"/>
<accession>A0AAW7XKP0</accession>
<keyword evidence="4" id="KW-0548">Nucleotidyltransferase</keyword>
<sequence length="523" mass="58510">MAKLLAWLQSPGLYARVNDAFAHMLSRTRDEIEGKAVADIHPDQAAEILSMMERGAEEGLGELSEPIILPVTPAVSLSCRLMCTPQGDHWLMVAEPIYQAGHYSLGNLNDTEQVPRLKTSLDYVISQARLDNEHIALVKLSVERFNWLQETLGEQAAEQVMSDVAERIQVGLRRYDTLYRIRNDRLLIQLRHVGCAEEALRVANRLNELLAYAVRVDRREIHLSTAVGIALAPLQANDAGELMGAVSQALKTAQRSQGAGVRLYDPTRQRKALTVDDFARLIKPDYEQMAIGFRPVYGVSSHRIEVAQLTPLFKGVPCLGSNESLLAPFFEGEGGWQTYLTWLFGQLELPLAHLAQHTKFQGVVITLGAEIVELPGFIEFVAQRIHLPKSLRTHVIIEFDAIETRDHEGVLFDIEALGYRIALNRLSDYLPPIQQLKELEPSLLKLDAELVEDMVSNLARRRQLEKIADIAADLDIPLGAEGVQSAGLRMQLTHQGVSYMQGDYFGRLLSSEMLQEQLILENM</sequence>
<feature type="domain" description="EAL" evidence="2">
    <location>
        <begin position="271"/>
        <end position="522"/>
    </location>
</feature>
<dbReference type="InterPro" id="IPR043128">
    <property type="entry name" value="Rev_trsase/Diguanyl_cyclase"/>
</dbReference>
<dbReference type="RefSeq" id="WP_303549925.1">
    <property type="nucleotide sequence ID" value="NZ_JAUOPG010000004.1"/>
</dbReference>
<dbReference type="PROSITE" id="PS50883">
    <property type="entry name" value="EAL"/>
    <property type="match status" value="1"/>
</dbReference>
<evidence type="ECO:0000313" key="4">
    <source>
        <dbReference type="EMBL" id="MDO6453622.1"/>
    </source>
</evidence>
<dbReference type="SUPFAM" id="SSF55785">
    <property type="entry name" value="PYP-like sensor domain (PAS domain)"/>
    <property type="match status" value="1"/>
</dbReference>
<evidence type="ECO:0000259" key="2">
    <source>
        <dbReference type="PROSITE" id="PS50883"/>
    </source>
</evidence>
<dbReference type="InterPro" id="IPR035919">
    <property type="entry name" value="EAL_sf"/>
</dbReference>
<dbReference type="SMART" id="SM00267">
    <property type="entry name" value="GGDEF"/>
    <property type="match status" value="1"/>
</dbReference>
<dbReference type="Pfam" id="PF00990">
    <property type="entry name" value="GGDEF"/>
    <property type="match status" value="1"/>
</dbReference>
<dbReference type="InterPro" id="IPR050706">
    <property type="entry name" value="Cyclic-di-GMP_PDE-like"/>
</dbReference>
<dbReference type="InterPro" id="IPR000014">
    <property type="entry name" value="PAS"/>
</dbReference>
<dbReference type="SUPFAM" id="SSF55073">
    <property type="entry name" value="Nucleotide cyclase"/>
    <property type="match status" value="1"/>
</dbReference>
<dbReference type="EMBL" id="JAUOPG010000004">
    <property type="protein sequence ID" value="MDO6453622.1"/>
    <property type="molecule type" value="Genomic_DNA"/>
</dbReference>
<dbReference type="GO" id="GO:0071111">
    <property type="term" value="F:cyclic-guanylate-specific phosphodiesterase activity"/>
    <property type="evidence" value="ECO:0007669"/>
    <property type="project" value="InterPro"/>
</dbReference>